<dbReference type="Proteomes" id="UP000779574">
    <property type="component" value="Unassembled WGS sequence"/>
</dbReference>
<dbReference type="InterPro" id="IPR031915">
    <property type="entry name" value="Clr2_N"/>
</dbReference>
<reference evidence="3" key="1">
    <citation type="journal article" date="2021" name="J Fungi (Basel)">
        <title>Virulence traits and population genomics of the black yeast Aureobasidium melanogenum.</title>
        <authorList>
            <person name="Cernosa A."/>
            <person name="Sun X."/>
            <person name="Gostincar C."/>
            <person name="Fang C."/>
            <person name="Gunde-Cimerman N."/>
            <person name="Song Z."/>
        </authorList>
    </citation>
    <scope>NUCLEOTIDE SEQUENCE</scope>
    <source>
        <strain evidence="3">EXF-9911</strain>
    </source>
</reference>
<sequence length="249" mass="28352">MAQSAPTNIDLSSLWSDGTGQTPNGAEFSQILRGTDRYNEYLEYVTRGCNRNAQMVAQYGRIKLTGDLPQGYTLWVQDTGGKKTVLWLYGHPRGNFRSALNFSDHIPEMLAANDARERRIRAEVKATNDEKAREDIRQNNKDALLYNAVFGDQFKQYNEDEQLHVSPHTFFTEQQANDAVLADRQTNPIIDPVVFLIQFQEHSASAQSMVTKARLSERHYITVISARRQEIKVYSQGPENSSGVQREHQ</sequence>
<feature type="region of interest" description="Disordered" evidence="1">
    <location>
        <begin position="1"/>
        <end position="22"/>
    </location>
</feature>
<evidence type="ECO:0000259" key="2">
    <source>
        <dbReference type="Pfam" id="PF16761"/>
    </source>
</evidence>
<organism evidence="3 4">
    <name type="scientific">Aureobasidium melanogenum</name>
    <name type="common">Aureobasidium pullulans var. melanogenum</name>
    <dbReference type="NCBI Taxonomy" id="46634"/>
    <lineage>
        <taxon>Eukaryota</taxon>
        <taxon>Fungi</taxon>
        <taxon>Dikarya</taxon>
        <taxon>Ascomycota</taxon>
        <taxon>Pezizomycotina</taxon>
        <taxon>Dothideomycetes</taxon>
        <taxon>Dothideomycetidae</taxon>
        <taxon>Dothideales</taxon>
        <taxon>Saccotheciaceae</taxon>
        <taxon>Aureobasidium</taxon>
    </lineage>
</organism>
<comment type="caution">
    <text evidence="3">The sequence shown here is derived from an EMBL/GenBank/DDBJ whole genome shotgun (WGS) entry which is preliminary data.</text>
</comment>
<evidence type="ECO:0000313" key="4">
    <source>
        <dbReference type="Proteomes" id="UP000779574"/>
    </source>
</evidence>
<proteinExistence type="predicted"/>
<gene>
    <name evidence="3" type="ORF">KCU76_g3018</name>
</gene>
<dbReference type="OrthoDB" id="3917596at2759"/>
<feature type="non-terminal residue" evidence="3">
    <location>
        <position position="249"/>
    </location>
</feature>
<protein>
    <recommendedName>
        <fullName evidence="2">Cryptic loci regulator 2 N-terminal domain-containing protein</fullName>
    </recommendedName>
</protein>
<accession>A0A9P8ER85</accession>
<reference evidence="3" key="2">
    <citation type="submission" date="2021-08" db="EMBL/GenBank/DDBJ databases">
        <authorList>
            <person name="Gostincar C."/>
            <person name="Sun X."/>
            <person name="Song Z."/>
            <person name="Gunde-Cimerman N."/>
        </authorList>
    </citation>
    <scope>NUCLEOTIDE SEQUENCE</scope>
    <source>
        <strain evidence="3">EXF-9911</strain>
    </source>
</reference>
<dbReference type="AlphaFoldDB" id="A0A9P8ER85"/>
<dbReference type="Pfam" id="PF16761">
    <property type="entry name" value="Clr2_transil"/>
    <property type="match status" value="1"/>
</dbReference>
<dbReference type="EMBL" id="JAHFXF010000077">
    <property type="protein sequence ID" value="KAG9697418.1"/>
    <property type="molecule type" value="Genomic_DNA"/>
</dbReference>
<evidence type="ECO:0000313" key="3">
    <source>
        <dbReference type="EMBL" id="KAG9697418.1"/>
    </source>
</evidence>
<evidence type="ECO:0000256" key="1">
    <source>
        <dbReference type="SAM" id="MobiDB-lite"/>
    </source>
</evidence>
<feature type="domain" description="Cryptic loci regulator 2 N-terminal" evidence="2">
    <location>
        <begin position="67"/>
        <end position="107"/>
    </location>
</feature>
<name>A0A9P8ER85_AURME</name>